<dbReference type="InterPro" id="IPR028349">
    <property type="entry name" value="PafC-like"/>
</dbReference>
<dbReference type="InterPro" id="IPR036390">
    <property type="entry name" value="WH_DNA-bd_sf"/>
</dbReference>
<evidence type="ECO:0000256" key="3">
    <source>
        <dbReference type="ARBA" id="ARBA00023163"/>
    </source>
</evidence>
<sequence>MPGRLLRLLSLLQDRREWSGAELAERLGVTDRTVRRDIERLRALDYHVDGVTGTAGGYRLASGQRLPPLLLDDEEAVATALALVSAAGTSAAGLEESAMRALAKLRRMLPARLRPRLASLGGAVTAVGHRDAPRVDPDVVALLASYCHEERLVAFDYRDRSGEGSTRRVEPHGLVTVRGRWYLVGYDPGRADWRTFRLDRIADPSPSTRRFRPRELPAPDAASYLARSFASASYRHTALVTVGISAAEVRERLFFPMPWEVEDHDTGGCTVRVSAESAELVVRYVAALATLDTEFTLDAPDEITRRVREVGRRLAG</sequence>
<gene>
    <name evidence="5" type="ORF">EFW17_11780</name>
</gene>
<dbReference type="InterPro" id="IPR001034">
    <property type="entry name" value="DeoR_HTH"/>
</dbReference>
<dbReference type="GO" id="GO:0003677">
    <property type="term" value="F:DNA binding"/>
    <property type="evidence" value="ECO:0007669"/>
    <property type="project" value="UniProtKB-KW"/>
</dbReference>
<dbReference type="Pfam" id="PF13280">
    <property type="entry name" value="WYL"/>
    <property type="match status" value="1"/>
</dbReference>
<dbReference type="Pfam" id="PF08279">
    <property type="entry name" value="HTH_11"/>
    <property type="match status" value="1"/>
</dbReference>
<proteinExistence type="predicted"/>
<protein>
    <submittedName>
        <fullName evidence="5">YafY family transcriptional regulator</fullName>
    </submittedName>
</protein>
<dbReference type="InterPro" id="IPR051534">
    <property type="entry name" value="CBASS_pafABC_assoc_protein"/>
</dbReference>
<dbReference type="PIRSF" id="PIRSF016838">
    <property type="entry name" value="PafC"/>
    <property type="match status" value="1"/>
</dbReference>
<dbReference type="EMBL" id="RJMB01000010">
    <property type="protein sequence ID" value="RNL84586.1"/>
    <property type="molecule type" value="Genomic_DNA"/>
</dbReference>
<keyword evidence="2" id="KW-0238">DNA-binding</keyword>
<dbReference type="PANTHER" id="PTHR34580:SF3">
    <property type="entry name" value="PROTEIN PAFB"/>
    <property type="match status" value="1"/>
</dbReference>
<keyword evidence="1" id="KW-0805">Transcription regulation</keyword>
<dbReference type="PROSITE" id="PS51000">
    <property type="entry name" value="HTH_DEOR_2"/>
    <property type="match status" value="1"/>
</dbReference>
<name>A0A3N0E9R8_9ACTN</name>
<keyword evidence="3" id="KW-0804">Transcription</keyword>
<dbReference type="InterPro" id="IPR018356">
    <property type="entry name" value="Tscrpt_reg_HTH_DeoR_CS"/>
</dbReference>
<dbReference type="InterPro" id="IPR036388">
    <property type="entry name" value="WH-like_DNA-bd_sf"/>
</dbReference>
<feature type="domain" description="HTH deoR-type" evidence="4">
    <location>
        <begin position="1"/>
        <end position="60"/>
    </location>
</feature>
<dbReference type="InterPro" id="IPR013196">
    <property type="entry name" value="HTH_11"/>
</dbReference>
<dbReference type="AlphaFoldDB" id="A0A3N0E9R8"/>
<dbReference type="OrthoDB" id="3616433at2"/>
<keyword evidence="6" id="KW-1185">Reference proteome</keyword>
<dbReference type="PROSITE" id="PS52050">
    <property type="entry name" value="WYL"/>
    <property type="match status" value="1"/>
</dbReference>
<evidence type="ECO:0000259" key="4">
    <source>
        <dbReference type="PROSITE" id="PS51000"/>
    </source>
</evidence>
<dbReference type="PROSITE" id="PS00894">
    <property type="entry name" value="HTH_DEOR_1"/>
    <property type="match status" value="1"/>
</dbReference>
<evidence type="ECO:0000313" key="5">
    <source>
        <dbReference type="EMBL" id="RNL84586.1"/>
    </source>
</evidence>
<organism evidence="5 6">
    <name type="scientific">Halostreptopolyspora alba</name>
    <dbReference type="NCBI Taxonomy" id="2487137"/>
    <lineage>
        <taxon>Bacteria</taxon>
        <taxon>Bacillati</taxon>
        <taxon>Actinomycetota</taxon>
        <taxon>Actinomycetes</taxon>
        <taxon>Streptosporangiales</taxon>
        <taxon>Nocardiopsidaceae</taxon>
        <taxon>Halostreptopolyspora</taxon>
    </lineage>
</organism>
<accession>A0A3N0E9R8</accession>
<dbReference type="SUPFAM" id="SSF46785">
    <property type="entry name" value="Winged helix' DNA-binding domain"/>
    <property type="match status" value="1"/>
</dbReference>
<comment type="caution">
    <text evidence="5">The sequence shown here is derived from an EMBL/GenBank/DDBJ whole genome shotgun (WGS) entry which is preliminary data.</text>
</comment>
<dbReference type="InterPro" id="IPR026881">
    <property type="entry name" value="WYL_dom"/>
</dbReference>
<dbReference type="Gene3D" id="1.10.10.10">
    <property type="entry name" value="Winged helix-like DNA-binding domain superfamily/Winged helix DNA-binding domain"/>
    <property type="match status" value="1"/>
</dbReference>
<dbReference type="Proteomes" id="UP000269198">
    <property type="component" value="Unassembled WGS sequence"/>
</dbReference>
<reference evidence="5 6" key="1">
    <citation type="submission" date="2018-11" db="EMBL/GenBank/DDBJ databases">
        <title>The genome draft of YIM 96095.</title>
        <authorList>
            <person name="Tang S.-K."/>
            <person name="Chunyu W.-X."/>
            <person name="Feng Y.-Z."/>
        </authorList>
    </citation>
    <scope>NUCLEOTIDE SEQUENCE [LARGE SCALE GENOMIC DNA]</scope>
    <source>
        <strain evidence="5 6">YIM 96095</strain>
    </source>
</reference>
<evidence type="ECO:0000256" key="2">
    <source>
        <dbReference type="ARBA" id="ARBA00023125"/>
    </source>
</evidence>
<evidence type="ECO:0000256" key="1">
    <source>
        <dbReference type="ARBA" id="ARBA00023015"/>
    </source>
</evidence>
<evidence type="ECO:0000313" key="6">
    <source>
        <dbReference type="Proteomes" id="UP000269198"/>
    </source>
</evidence>
<dbReference type="PANTHER" id="PTHR34580">
    <property type="match status" value="1"/>
</dbReference>
<dbReference type="GO" id="GO:0003700">
    <property type="term" value="F:DNA-binding transcription factor activity"/>
    <property type="evidence" value="ECO:0007669"/>
    <property type="project" value="InterPro"/>
</dbReference>